<dbReference type="PANTHER" id="PTHR43350">
    <property type="entry name" value="NAD-DEPENDENT ALCOHOL DEHYDROGENASE"/>
    <property type="match status" value="1"/>
</dbReference>
<evidence type="ECO:0000259" key="7">
    <source>
        <dbReference type="SMART" id="SM00829"/>
    </source>
</evidence>
<dbReference type="Proteomes" id="UP001501676">
    <property type="component" value="Unassembled WGS sequence"/>
</dbReference>
<name>A0ABP6SZF4_9ACTN</name>
<proteinExistence type="inferred from homology"/>
<dbReference type="SUPFAM" id="SSF50129">
    <property type="entry name" value="GroES-like"/>
    <property type="match status" value="1"/>
</dbReference>
<dbReference type="SMART" id="SM00829">
    <property type="entry name" value="PKS_ER"/>
    <property type="match status" value="1"/>
</dbReference>
<comment type="similarity">
    <text evidence="2 6">Belongs to the zinc-containing alcohol dehydrogenase family.</text>
</comment>
<keyword evidence="3 6" id="KW-0479">Metal-binding</keyword>
<reference evidence="9" key="1">
    <citation type="journal article" date="2019" name="Int. J. Syst. Evol. Microbiol.">
        <title>The Global Catalogue of Microorganisms (GCM) 10K type strain sequencing project: providing services to taxonomists for standard genome sequencing and annotation.</title>
        <authorList>
            <consortium name="The Broad Institute Genomics Platform"/>
            <consortium name="The Broad Institute Genome Sequencing Center for Infectious Disease"/>
            <person name="Wu L."/>
            <person name="Ma J."/>
        </authorList>
    </citation>
    <scope>NUCLEOTIDE SEQUENCE [LARGE SCALE GENOMIC DNA]</scope>
    <source>
        <strain evidence="9">JCM 9458</strain>
    </source>
</reference>
<dbReference type="PROSITE" id="PS00059">
    <property type="entry name" value="ADH_ZINC"/>
    <property type="match status" value="1"/>
</dbReference>
<dbReference type="InterPro" id="IPR020843">
    <property type="entry name" value="ER"/>
</dbReference>
<keyword evidence="4 6" id="KW-0862">Zinc</keyword>
<protein>
    <submittedName>
        <fullName evidence="8">NAD(P)-dependent alcohol dehydrogenase</fullName>
    </submittedName>
</protein>
<dbReference type="InterPro" id="IPR013154">
    <property type="entry name" value="ADH-like_N"/>
</dbReference>
<dbReference type="RefSeq" id="WP_345729570.1">
    <property type="nucleotide sequence ID" value="NZ_BAAAYN010000024.1"/>
</dbReference>
<evidence type="ECO:0000256" key="6">
    <source>
        <dbReference type="RuleBase" id="RU361277"/>
    </source>
</evidence>
<dbReference type="InterPro" id="IPR036291">
    <property type="entry name" value="NAD(P)-bd_dom_sf"/>
</dbReference>
<evidence type="ECO:0000256" key="1">
    <source>
        <dbReference type="ARBA" id="ARBA00001947"/>
    </source>
</evidence>
<evidence type="ECO:0000256" key="2">
    <source>
        <dbReference type="ARBA" id="ARBA00008072"/>
    </source>
</evidence>
<dbReference type="Gene3D" id="3.90.180.10">
    <property type="entry name" value="Medium-chain alcohol dehydrogenases, catalytic domain"/>
    <property type="match status" value="1"/>
</dbReference>
<gene>
    <name evidence="8" type="ORF">GCM10020369_38890</name>
</gene>
<dbReference type="Pfam" id="PF08240">
    <property type="entry name" value="ADH_N"/>
    <property type="match status" value="1"/>
</dbReference>
<dbReference type="InterPro" id="IPR002328">
    <property type="entry name" value="ADH_Zn_CS"/>
</dbReference>
<dbReference type="Gene3D" id="3.40.50.720">
    <property type="entry name" value="NAD(P)-binding Rossmann-like Domain"/>
    <property type="match status" value="1"/>
</dbReference>
<organism evidence="8 9">
    <name type="scientific">Cryptosporangium minutisporangium</name>
    <dbReference type="NCBI Taxonomy" id="113569"/>
    <lineage>
        <taxon>Bacteria</taxon>
        <taxon>Bacillati</taxon>
        <taxon>Actinomycetota</taxon>
        <taxon>Actinomycetes</taxon>
        <taxon>Cryptosporangiales</taxon>
        <taxon>Cryptosporangiaceae</taxon>
        <taxon>Cryptosporangium</taxon>
    </lineage>
</organism>
<evidence type="ECO:0000313" key="9">
    <source>
        <dbReference type="Proteomes" id="UP001501676"/>
    </source>
</evidence>
<dbReference type="InterPro" id="IPR011032">
    <property type="entry name" value="GroES-like_sf"/>
</dbReference>
<feature type="domain" description="Enoyl reductase (ER)" evidence="7">
    <location>
        <begin position="16"/>
        <end position="361"/>
    </location>
</feature>
<keyword evidence="9" id="KW-1185">Reference proteome</keyword>
<comment type="cofactor">
    <cofactor evidence="1 6">
        <name>Zn(2+)</name>
        <dbReference type="ChEBI" id="CHEBI:29105"/>
    </cofactor>
</comment>
<dbReference type="EMBL" id="BAAAYN010000024">
    <property type="protein sequence ID" value="GAA3389299.1"/>
    <property type="molecule type" value="Genomic_DNA"/>
</dbReference>
<evidence type="ECO:0000256" key="4">
    <source>
        <dbReference type="ARBA" id="ARBA00022833"/>
    </source>
</evidence>
<evidence type="ECO:0000256" key="3">
    <source>
        <dbReference type="ARBA" id="ARBA00022723"/>
    </source>
</evidence>
<accession>A0ABP6SZF4</accession>
<keyword evidence="5" id="KW-0560">Oxidoreductase</keyword>
<dbReference type="PANTHER" id="PTHR43350:SF21">
    <property type="entry name" value="S-NITROSOMYCOTHIOL REDUCTASE MSCR"/>
    <property type="match status" value="1"/>
</dbReference>
<comment type="caution">
    <text evidence="8">The sequence shown here is derived from an EMBL/GenBank/DDBJ whole genome shotgun (WGS) entry which is preliminary data.</text>
</comment>
<dbReference type="CDD" id="cd08278">
    <property type="entry name" value="benzyl_alcohol_DH"/>
    <property type="match status" value="1"/>
</dbReference>
<dbReference type="Pfam" id="PF00107">
    <property type="entry name" value="ADH_zinc_N"/>
    <property type="match status" value="1"/>
</dbReference>
<dbReference type="SUPFAM" id="SSF51735">
    <property type="entry name" value="NAD(P)-binding Rossmann-fold domains"/>
    <property type="match status" value="1"/>
</dbReference>
<dbReference type="InterPro" id="IPR013149">
    <property type="entry name" value="ADH-like_C"/>
</dbReference>
<evidence type="ECO:0000313" key="8">
    <source>
        <dbReference type="EMBL" id="GAA3389299.1"/>
    </source>
</evidence>
<evidence type="ECO:0000256" key="5">
    <source>
        <dbReference type="ARBA" id="ARBA00023002"/>
    </source>
</evidence>
<sequence>MTSSRSAVLRDLAGPFSIETVTVDPPGPGEALVRIVAAGLCHTDQFGRSGFLGDTFLPAILGHEGAGIVEAVGPGVTTVAPGDHVVLSFDSCGSCDACIAGEPTNCVSFELHNITGARPDGSGCVTDASGARVTSRWFGQSSFGEFTLATVRNMVKVGQDVPLTLLGPLGCGIQTGAGVVLNTARLAPGQSIGVFGVGAVGLAAVMAAKLSGASEIVAVDLHPARLELAQELGATRVVDGKDAELVAAVRGDGPGLDVTFDTTGVSSVMSAAVDALRRPGKCILVGAGLDSLTVHPAALAGKTVTYVYEGSAVPQVFIPRLIDLWKRGLFPFDRLITEYPFEAIDQAEADANAGTAIKPVLLLEPPAGA</sequence>